<accession>A0A0C9VYM1</accession>
<sequence length="115" mass="12612">MRYHWGLGMGHVYKYSSKPTVSNQGARDVDTWGDIRATSTDTAHADLDGLEDQVEEPEGLDDDASWSLESDDPSIDEDDSPSTASDSDVLTDAMYESDCDPDSGTEDFESSGYKF</sequence>
<evidence type="ECO:0000313" key="3">
    <source>
        <dbReference type="Proteomes" id="UP000053820"/>
    </source>
</evidence>
<keyword evidence="3" id="KW-1185">Reference proteome</keyword>
<name>A0A0C9VYM1_9AGAM</name>
<evidence type="ECO:0000256" key="1">
    <source>
        <dbReference type="SAM" id="MobiDB-lite"/>
    </source>
</evidence>
<dbReference type="HOGENOM" id="CLU_2109366_0_0_1"/>
<organism evidence="2 3">
    <name type="scientific">Hydnomerulius pinastri MD-312</name>
    <dbReference type="NCBI Taxonomy" id="994086"/>
    <lineage>
        <taxon>Eukaryota</taxon>
        <taxon>Fungi</taxon>
        <taxon>Dikarya</taxon>
        <taxon>Basidiomycota</taxon>
        <taxon>Agaricomycotina</taxon>
        <taxon>Agaricomycetes</taxon>
        <taxon>Agaricomycetidae</taxon>
        <taxon>Boletales</taxon>
        <taxon>Boletales incertae sedis</taxon>
        <taxon>Leucogyrophana</taxon>
    </lineage>
</organism>
<dbReference type="EMBL" id="KN839934">
    <property type="protein sequence ID" value="KIJ58493.1"/>
    <property type="molecule type" value="Genomic_DNA"/>
</dbReference>
<feature type="compositionally biased region" description="Acidic residues" evidence="1">
    <location>
        <begin position="48"/>
        <end position="80"/>
    </location>
</feature>
<proteinExistence type="predicted"/>
<dbReference type="Proteomes" id="UP000053820">
    <property type="component" value="Unassembled WGS sequence"/>
</dbReference>
<feature type="compositionally biased region" description="Acidic residues" evidence="1">
    <location>
        <begin position="95"/>
        <end position="109"/>
    </location>
</feature>
<feature type="region of interest" description="Disordered" evidence="1">
    <location>
        <begin position="43"/>
        <end position="115"/>
    </location>
</feature>
<reference evidence="2 3" key="1">
    <citation type="submission" date="2014-04" db="EMBL/GenBank/DDBJ databases">
        <title>Evolutionary Origins and Diversification of the Mycorrhizal Mutualists.</title>
        <authorList>
            <consortium name="DOE Joint Genome Institute"/>
            <consortium name="Mycorrhizal Genomics Consortium"/>
            <person name="Kohler A."/>
            <person name="Kuo A."/>
            <person name="Nagy L.G."/>
            <person name="Floudas D."/>
            <person name="Copeland A."/>
            <person name="Barry K.W."/>
            <person name="Cichocki N."/>
            <person name="Veneault-Fourrey C."/>
            <person name="LaButti K."/>
            <person name="Lindquist E.A."/>
            <person name="Lipzen A."/>
            <person name="Lundell T."/>
            <person name="Morin E."/>
            <person name="Murat C."/>
            <person name="Riley R."/>
            <person name="Ohm R."/>
            <person name="Sun H."/>
            <person name="Tunlid A."/>
            <person name="Henrissat B."/>
            <person name="Grigoriev I.V."/>
            <person name="Hibbett D.S."/>
            <person name="Martin F."/>
        </authorList>
    </citation>
    <scope>NUCLEOTIDE SEQUENCE [LARGE SCALE GENOMIC DNA]</scope>
    <source>
        <strain evidence="2 3">MD-312</strain>
    </source>
</reference>
<protein>
    <submittedName>
        <fullName evidence="2">Uncharacterized protein</fullName>
    </submittedName>
</protein>
<gene>
    <name evidence="2" type="ORF">HYDPIDRAFT_34125</name>
</gene>
<dbReference type="AlphaFoldDB" id="A0A0C9VYM1"/>
<evidence type="ECO:0000313" key="2">
    <source>
        <dbReference type="EMBL" id="KIJ58493.1"/>
    </source>
</evidence>